<gene>
    <name evidence="1" type="ORF">Ctob_000510</name>
</gene>
<sequence length="153" mass="15748">MAPQPSSPSSLPLSLTDVSAPVTATIAATAFAPTGPTMPLSSKLSDAILVSLLLWMALQTALTPSSLRLFKDKFRAVSPPVTLSALAISLPPARPMFSPDASKDMILLSLLAQMAAKMAPQPSSPSSLPLSLTDVNAPLTRRASAIAVMPSAV</sequence>
<organism evidence="1 2">
    <name type="scientific">Chrysochromulina tobinii</name>
    <dbReference type="NCBI Taxonomy" id="1460289"/>
    <lineage>
        <taxon>Eukaryota</taxon>
        <taxon>Haptista</taxon>
        <taxon>Haptophyta</taxon>
        <taxon>Prymnesiophyceae</taxon>
        <taxon>Prymnesiales</taxon>
        <taxon>Chrysochromulinaceae</taxon>
        <taxon>Chrysochromulina</taxon>
    </lineage>
</organism>
<proteinExistence type="predicted"/>
<dbReference type="Proteomes" id="UP000037460">
    <property type="component" value="Unassembled WGS sequence"/>
</dbReference>
<evidence type="ECO:0000313" key="1">
    <source>
        <dbReference type="EMBL" id="KOO21260.1"/>
    </source>
</evidence>
<name>A0A0M0J450_9EUKA</name>
<comment type="caution">
    <text evidence="1">The sequence shown here is derived from an EMBL/GenBank/DDBJ whole genome shotgun (WGS) entry which is preliminary data.</text>
</comment>
<protein>
    <submittedName>
        <fullName evidence="1">Uncharacterized protein</fullName>
    </submittedName>
</protein>
<reference evidence="2" key="1">
    <citation type="journal article" date="2015" name="PLoS Genet.">
        <title>Genome Sequence and Transcriptome Analyses of Chrysochromulina tobin: Metabolic Tools for Enhanced Algal Fitness in the Prominent Order Prymnesiales (Haptophyceae).</title>
        <authorList>
            <person name="Hovde B.T."/>
            <person name="Deodato C.R."/>
            <person name="Hunsperger H.M."/>
            <person name="Ryken S.A."/>
            <person name="Yost W."/>
            <person name="Jha R.K."/>
            <person name="Patterson J."/>
            <person name="Monnat R.J. Jr."/>
            <person name="Barlow S.B."/>
            <person name="Starkenburg S.R."/>
            <person name="Cattolico R.A."/>
        </authorList>
    </citation>
    <scope>NUCLEOTIDE SEQUENCE</scope>
    <source>
        <strain evidence="2">CCMP291</strain>
    </source>
</reference>
<evidence type="ECO:0000313" key="2">
    <source>
        <dbReference type="Proteomes" id="UP000037460"/>
    </source>
</evidence>
<accession>A0A0M0J450</accession>
<keyword evidence="2" id="KW-1185">Reference proteome</keyword>
<dbReference type="AlphaFoldDB" id="A0A0M0J450"/>
<dbReference type="EMBL" id="JWZX01003377">
    <property type="protein sequence ID" value="KOO21260.1"/>
    <property type="molecule type" value="Genomic_DNA"/>
</dbReference>